<proteinExistence type="predicted"/>
<reference evidence="2 3" key="1">
    <citation type="submission" date="2020-03" db="EMBL/GenBank/DDBJ databases">
        <title>Whole genome shotgun sequence of Phytohabitans rumicis NBRC 108638.</title>
        <authorList>
            <person name="Komaki H."/>
            <person name="Tamura T."/>
        </authorList>
    </citation>
    <scope>NUCLEOTIDE SEQUENCE [LARGE SCALE GENOMIC DNA]</scope>
    <source>
        <strain evidence="2 3">NBRC 108638</strain>
    </source>
</reference>
<dbReference type="Proteomes" id="UP000482960">
    <property type="component" value="Unassembled WGS sequence"/>
</dbReference>
<comment type="caution">
    <text evidence="2">The sequence shown here is derived from an EMBL/GenBank/DDBJ whole genome shotgun (WGS) entry which is preliminary data.</text>
</comment>
<gene>
    <name evidence="2" type="ORF">Prum_032430</name>
</gene>
<reference evidence="2 3" key="2">
    <citation type="submission" date="2020-03" db="EMBL/GenBank/DDBJ databases">
        <authorList>
            <person name="Ichikawa N."/>
            <person name="Kimura A."/>
            <person name="Kitahashi Y."/>
            <person name="Uohara A."/>
        </authorList>
    </citation>
    <scope>NUCLEOTIDE SEQUENCE [LARGE SCALE GENOMIC DNA]</scope>
    <source>
        <strain evidence="2 3">NBRC 108638</strain>
    </source>
</reference>
<dbReference type="AlphaFoldDB" id="A0A6V8L446"/>
<dbReference type="RefSeq" id="WP_218577848.1">
    <property type="nucleotide sequence ID" value="NZ_BAABJB010000007.1"/>
</dbReference>
<accession>A0A6V8L446</accession>
<feature type="compositionally biased region" description="Basic and acidic residues" evidence="1">
    <location>
        <begin position="17"/>
        <end position="33"/>
    </location>
</feature>
<evidence type="ECO:0000313" key="3">
    <source>
        <dbReference type="Proteomes" id="UP000482960"/>
    </source>
</evidence>
<keyword evidence="3" id="KW-1185">Reference proteome</keyword>
<organism evidence="2 3">
    <name type="scientific">Phytohabitans rumicis</name>
    <dbReference type="NCBI Taxonomy" id="1076125"/>
    <lineage>
        <taxon>Bacteria</taxon>
        <taxon>Bacillati</taxon>
        <taxon>Actinomycetota</taxon>
        <taxon>Actinomycetes</taxon>
        <taxon>Micromonosporales</taxon>
        <taxon>Micromonosporaceae</taxon>
    </lineage>
</organism>
<name>A0A6V8L446_9ACTN</name>
<evidence type="ECO:0000256" key="1">
    <source>
        <dbReference type="SAM" id="MobiDB-lite"/>
    </source>
</evidence>
<feature type="region of interest" description="Disordered" evidence="1">
    <location>
        <begin position="1"/>
        <end position="33"/>
    </location>
</feature>
<dbReference type="EMBL" id="BLPG01000001">
    <property type="protein sequence ID" value="GFJ89601.1"/>
    <property type="molecule type" value="Genomic_DNA"/>
</dbReference>
<protein>
    <submittedName>
        <fullName evidence="2">Uncharacterized protein</fullName>
    </submittedName>
</protein>
<sequence>MTSGAEPLNDPQRIARRRESLDEQARRRGIRPIKDVSEMARDDVFESDEELDAFIAFVYAERQANLT</sequence>
<evidence type="ECO:0000313" key="2">
    <source>
        <dbReference type="EMBL" id="GFJ89601.1"/>
    </source>
</evidence>